<comment type="caution">
    <text evidence="9">The sequence shown here is derived from an EMBL/GenBank/DDBJ whole genome shotgun (WGS) entry which is preliminary data.</text>
</comment>
<feature type="transmembrane region" description="Helical" evidence="8">
    <location>
        <begin position="390"/>
        <end position="409"/>
    </location>
</feature>
<gene>
    <name evidence="9" type="ORF">M0811_11223</name>
</gene>
<dbReference type="AlphaFoldDB" id="A0A9Q0R7N1"/>
<evidence type="ECO:0000256" key="6">
    <source>
        <dbReference type="SAM" id="Coils"/>
    </source>
</evidence>
<dbReference type="CDD" id="cd17313">
    <property type="entry name" value="MFS_SLC45_SUC"/>
    <property type="match status" value="1"/>
</dbReference>
<feature type="transmembrane region" description="Helical" evidence="8">
    <location>
        <begin position="226"/>
        <end position="246"/>
    </location>
</feature>
<evidence type="ECO:0000256" key="4">
    <source>
        <dbReference type="ARBA" id="ARBA00022989"/>
    </source>
</evidence>
<keyword evidence="3 8" id="KW-0812">Transmembrane</keyword>
<proteinExistence type="predicted"/>
<keyword evidence="6" id="KW-0175">Coiled coil</keyword>
<evidence type="ECO:0000313" key="9">
    <source>
        <dbReference type="EMBL" id="KAJ5070194.1"/>
    </source>
</evidence>
<name>A0A9Q0R7N1_ANAIG</name>
<dbReference type="OMA" id="SQAFAMF"/>
<dbReference type="OrthoDB" id="28755at2759"/>
<evidence type="ECO:0000256" key="3">
    <source>
        <dbReference type="ARBA" id="ARBA00022692"/>
    </source>
</evidence>
<evidence type="ECO:0000256" key="1">
    <source>
        <dbReference type="ARBA" id="ARBA00004141"/>
    </source>
</evidence>
<dbReference type="InterPro" id="IPR011701">
    <property type="entry name" value="MFS"/>
</dbReference>
<accession>A0A9Q0R7N1</accession>
<dbReference type="Pfam" id="PF07690">
    <property type="entry name" value="MFS_1"/>
    <property type="match status" value="1"/>
</dbReference>
<dbReference type="Gene3D" id="1.20.1250.20">
    <property type="entry name" value="MFS general substrate transporter like domains"/>
    <property type="match status" value="2"/>
</dbReference>
<sequence>MSEKESQNELIETDTDINESESENENENKKIPKRSWQKLLLLSICLAGVIFAYAQQIGQMTAFFRELGLSQTVVSIIWVAGPISGFLVQPLVGIWSDRSTSRWGRRRPFLLGGAIFVVLSEILVSNSRDLGSKMGDTPSHNPAAITLAVIGFWIMDLANNTLQGPSRALLADWAPDYQQKLGSAFFSLWVGVGNVGGYFSGSVDWSSYFSTFETSNCKNACANLRFSFMIGGIIILTTNLITLFAIKEERFIKSKNKNKKAPNPFTMLFKGITKQPKWFKLVNLVNFLSWIGWYCFFMYGTDWFGSRIYNGKPKNPCPDYPKHSDCLKYEKGVARGSLALTFESGLCLILSPFVPRIIDKIGIKITYFIGQVVFGIVLCLTVFVRNEAVAMIMFAFVGIPLATTMIIPYTIIGKLAPKKDNGLFMGIRNLFVVIPQLIVSLTMGALVSHPFKGNSSWAMFVGGIFEFVGAGCVFLLIVDKSELSVEEKKKLLENENENENGNENEIENEIGIGIGIGIENENENEN</sequence>
<feature type="transmembrane region" description="Helical" evidence="8">
    <location>
        <begin position="39"/>
        <end position="56"/>
    </location>
</feature>
<protein>
    <recommendedName>
        <fullName evidence="11">Sucrose transporter</fullName>
    </recommendedName>
</protein>
<evidence type="ECO:0008006" key="11">
    <source>
        <dbReference type="Google" id="ProtNLM"/>
    </source>
</evidence>
<dbReference type="EMBL" id="JAPDFW010000098">
    <property type="protein sequence ID" value="KAJ5070194.1"/>
    <property type="molecule type" value="Genomic_DNA"/>
</dbReference>
<dbReference type="PANTHER" id="PTHR19432">
    <property type="entry name" value="SUGAR TRANSPORTER"/>
    <property type="match status" value="1"/>
</dbReference>
<keyword evidence="2" id="KW-0813">Transport</keyword>
<evidence type="ECO:0000256" key="5">
    <source>
        <dbReference type="ARBA" id="ARBA00023136"/>
    </source>
</evidence>
<keyword evidence="4 8" id="KW-1133">Transmembrane helix</keyword>
<keyword evidence="10" id="KW-1185">Reference proteome</keyword>
<dbReference type="GO" id="GO:0008506">
    <property type="term" value="F:sucrose:proton symporter activity"/>
    <property type="evidence" value="ECO:0007669"/>
    <property type="project" value="TreeGrafter"/>
</dbReference>
<dbReference type="GO" id="GO:0016020">
    <property type="term" value="C:membrane"/>
    <property type="evidence" value="ECO:0007669"/>
    <property type="project" value="UniProtKB-SubCell"/>
</dbReference>
<feature type="transmembrane region" description="Helical" evidence="8">
    <location>
        <begin position="338"/>
        <end position="358"/>
    </location>
</feature>
<keyword evidence="5 8" id="KW-0472">Membrane</keyword>
<feature type="transmembrane region" description="Helical" evidence="8">
    <location>
        <begin position="430"/>
        <end position="451"/>
    </location>
</feature>
<evidence type="ECO:0000256" key="7">
    <source>
        <dbReference type="SAM" id="MobiDB-lite"/>
    </source>
</evidence>
<evidence type="ECO:0000256" key="2">
    <source>
        <dbReference type="ARBA" id="ARBA00022448"/>
    </source>
</evidence>
<feature type="transmembrane region" description="Helical" evidence="8">
    <location>
        <begin position="278"/>
        <end position="299"/>
    </location>
</feature>
<organism evidence="9 10">
    <name type="scientific">Anaeramoeba ignava</name>
    <name type="common">Anaerobic marine amoeba</name>
    <dbReference type="NCBI Taxonomy" id="1746090"/>
    <lineage>
        <taxon>Eukaryota</taxon>
        <taxon>Metamonada</taxon>
        <taxon>Anaeramoebidae</taxon>
        <taxon>Anaeramoeba</taxon>
    </lineage>
</organism>
<feature type="region of interest" description="Disordered" evidence="7">
    <location>
        <begin position="1"/>
        <end position="29"/>
    </location>
</feature>
<dbReference type="PANTHER" id="PTHR19432:SF35">
    <property type="entry name" value="SOLUTE CARRIER FAMILY 45 MEMBER 3 ISOFORM X1"/>
    <property type="match status" value="1"/>
</dbReference>
<feature type="transmembrane region" description="Helical" evidence="8">
    <location>
        <begin position="183"/>
        <end position="201"/>
    </location>
</feature>
<dbReference type="Pfam" id="PF13347">
    <property type="entry name" value="MFS_2"/>
    <property type="match status" value="1"/>
</dbReference>
<feature type="transmembrane region" description="Helical" evidence="8">
    <location>
        <begin position="76"/>
        <end position="96"/>
    </location>
</feature>
<feature type="compositionally biased region" description="Acidic residues" evidence="7">
    <location>
        <begin position="11"/>
        <end position="25"/>
    </location>
</feature>
<feature type="transmembrane region" description="Helical" evidence="8">
    <location>
        <begin position="108"/>
        <end position="124"/>
    </location>
</feature>
<feature type="coiled-coil region" evidence="6">
    <location>
        <begin position="478"/>
        <end position="509"/>
    </location>
</feature>
<feature type="transmembrane region" description="Helical" evidence="8">
    <location>
        <begin position="457"/>
        <end position="478"/>
    </location>
</feature>
<dbReference type="SUPFAM" id="SSF103473">
    <property type="entry name" value="MFS general substrate transporter"/>
    <property type="match status" value="1"/>
</dbReference>
<reference evidence="9" key="1">
    <citation type="submission" date="2022-10" db="EMBL/GenBank/DDBJ databases">
        <title>Novel sulphate-reducing endosymbionts in the free-living metamonad Anaeramoeba.</title>
        <authorList>
            <person name="Jerlstrom-Hultqvist J."/>
            <person name="Cepicka I."/>
            <person name="Gallot-Lavallee L."/>
            <person name="Salas-Leiva D."/>
            <person name="Curtis B.A."/>
            <person name="Zahonova K."/>
            <person name="Pipaliya S."/>
            <person name="Dacks J."/>
            <person name="Roger A.J."/>
        </authorList>
    </citation>
    <scope>NUCLEOTIDE SEQUENCE</scope>
    <source>
        <strain evidence="9">BMAN</strain>
    </source>
</reference>
<evidence type="ECO:0000313" key="10">
    <source>
        <dbReference type="Proteomes" id="UP001149090"/>
    </source>
</evidence>
<comment type="subcellular location">
    <subcellularLocation>
        <location evidence="1">Membrane</location>
        <topology evidence="1">Multi-pass membrane protein</topology>
    </subcellularLocation>
</comment>
<feature type="transmembrane region" description="Helical" evidence="8">
    <location>
        <begin position="144"/>
        <end position="162"/>
    </location>
</feature>
<dbReference type="InterPro" id="IPR036259">
    <property type="entry name" value="MFS_trans_sf"/>
</dbReference>
<evidence type="ECO:0000256" key="8">
    <source>
        <dbReference type="SAM" id="Phobius"/>
    </source>
</evidence>
<dbReference type="Proteomes" id="UP001149090">
    <property type="component" value="Unassembled WGS sequence"/>
</dbReference>
<feature type="transmembrane region" description="Helical" evidence="8">
    <location>
        <begin position="365"/>
        <end position="384"/>
    </location>
</feature>